<accession>A0A0B7BT26</accession>
<sequence>MSLVQFSNVQPSKQMHPPVVMSQDTVFVVEHGQLSRQSFPNVTLLQSLQEPPSSFMLSGQ</sequence>
<protein>
    <submittedName>
        <fullName evidence="1">Uncharacterized protein</fullName>
    </submittedName>
</protein>
<reference evidence="1" key="1">
    <citation type="submission" date="2014-12" db="EMBL/GenBank/DDBJ databases">
        <title>Insight into the proteome of Arion vulgaris.</title>
        <authorList>
            <person name="Aradska J."/>
            <person name="Bulat T."/>
            <person name="Smidak R."/>
            <person name="Sarate P."/>
            <person name="Gangsoo J."/>
            <person name="Sialana F."/>
            <person name="Bilban M."/>
            <person name="Lubec G."/>
        </authorList>
    </citation>
    <scope>NUCLEOTIDE SEQUENCE</scope>
    <source>
        <tissue evidence="1">Skin</tissue>
    </source>
</reference>
<dbReference type="AlphaFoldDB" id="A0A0B7BT26"/>
<organism evidence="1">
    <name type="scientific">Arion vulgaris</name>
    <dbReference type="NCBI Taxonomy" id="1028688"/>
    <lineage>
        <taxon>Eukaryota</taxon>
        <taxon>Metazoa</taxon>
        <taxon>Spiralia</taxon>
        <taxon>Lophotrochozoa</taxon>
        <taxon>Mollusca</taxon>
        <taxon>Gastropoda</taxon>
        <taxon>Heterobranchia</taxon>
        <taxon>Euthyneura</taxon>
        <taxon>Panpulmonata</taxon>
        <taxon>Eupulmonata</taxon>
        <taxon>Stylommatophora</taxon>
        <taxon>Helicina</taxon>
        <taxon>Arionoidea</taxon>
        <taxon>Arionidae</taxon>
        <taxon>Arion</taxon>
    </lineage>
</organism>
<proteinExistence type="predicted"/>
<evidence type="ECO:0000313" key="1">
    <source>
        <dbReference type="EMBL" id="CEK96052.1"/>
    </source>
</evidence>
<dbReference type="EMBL" id="HACG01049187">
    <property type="protein sequence ID" value="CEK96052.1"/>
    <property type="molecule type" value="Transcribed_RNA"/>
</dbReference>
<gene>
    <name evidence="1" type="primary">ORF210160</name>
</gene>
<name>A0A0B7BT26_9EUPU</name>